<organism evidence="12 13">
    <name type="scientific">Actinocrinis puniceicyclus</name>
    <dbReference type="NCBI Taxonomy" id="977794"/>
    <lineage>
        <taxon>Bacteria</taxon>
        <taxon>Bacillati</taxon>
        <taxon>Actinomycetota</taxon>
        <taxon>Actinomycetes</taxon>
        <taxon>Catenulisporales</taxon>
        <taxon>Actinospicaceae</taxon>
        <taxon>Actinocrinis</taxon>
    </lineage>
</organism>
<keyword evidence="4" id="KW-0067">ATP-binding</keyword>
<dbReference type="EMBL" id="JAGSXH010000083">
    <property type="protein sequence ID" value="MBS2965439.1"/>
    <property type="molecule type" value="Genomic_DNA"/>
</dbReference>
<dbReference type="EC" id="5.6.2.3" evidence="6"/>
<dbReference type="SMART" id="SM00491">
    <property type="entry name" value="HELICc2"/>
    <property type="match status" value="1"/>
</dbReference>
<dbReference type="GO" id="GO:0003676">
    <property type="term" value="F:nucleic acid binding"/>
    <property type="evidence" value="ECO:0007669"/>
    <property type="project" value="InterPro"/>
</dbReference>
<feature type="domain" description="Helicase ATP-binding" evidence="11">
    <location>
        <begin position="1"/>
        <end position="274"/>
    </location>
</feature>
<evidence type="ECO:0000313" key="13">
    <source>
        <dbReference type="Proteomes" id="UP000677913"/>
    </source>
</evidence>
<dbReference type="InterPro" id="IPR027417">
    <property type="entry name" value="P-loop_NTPase"/>
</dbReference>
<gene>
    <name evidence="12" type="ORF">KGA66_20475</name>
</gene>
<evidence type="ECO:0000256" key="9">
    <source>
        <dbReference type="ARBA" id="ARBA00079061"/>
    </source>
</evidence>
<dbReference type="PANTHER" id="PTHR11472">
    <property type="entry name" value="DNA REPAIR DEAD HELICASE RAD3/XP-D SUBFAMILY MEMBER"/>
    <property type="match status" value="1"/>
</dbReference>
<sequence length="678" mass="72572">MAQAVRRALSEGDPLLVQAGTGTGKSLAYLVPAIAHCLERRDRRVVIATATLALQRQLVAHDLPLIAEALTPALGRAPQFALLKGRSNYVCRHKIDGGDENDGEEALFDASAVSDLGRQILRVREWAEQTETGDRDDLVPGVGDRVWGMVSVSARECLTAAKCPFGTECFAEDARERAREADVIVTNHALLAIDTFDSEVQVLPEHDAVVVDEAHELVSRATGANSGELSGGMAERAARRIRRHVDEKSQLVFEQAVELLREVLETADARRYPHLPEDVAEALTALRDASRQVISSLVRGRERGGAKAAKSGGALEGAEAGSGNEGGRRQAQAAAEQIFDLADRMLLCAPDDVIWLERGERYTSLHIAPLSVAQQLRHRLFARTHTVLTSATLKLGGDFDGVARSVGLYPQERGDRMPPPAAAASTADAASQTDAPDDDAPSDPATAEADAEHPIRWDALDVGSPFDYPKQGILYIARHLDPPGRDGIRPDQLDELAGLIEAAGGRTLGLFSSLRGAQAAAAAISERLAYTVLCQGEDSLPQLISRFAENPRTCLFGTLSLWQGVNVPGPACQLVVIDRIPFPRPDDPLAAARQEAVARNGGNGFMAVAAAHAALLLAQGAGRLIRATGDRGVVAVLDSRLATARYASFLRASLPPFWPTHDTKLVRGALRRLDAEAP</sequence>
<feature type="region of interest" description="Disordered" evidence="10">
    <location>
        <begin position="410"/>
        <end position="454"/>
    </location>
</feature>
<evidence type="ECO:0000256" key="2">
    <source>
        <dbReference type="ARBA" id="ARBA00022801"/>
    </source>
</evidence>
<feature type="region of interest" description="Disordered" evidence="10">
    <location>
        <begin position="305"/>
        <end position="329"/>
    </location>
</feature>
<keyword evidence="1" id="KW-0547">Nucleotide-binding</keyword>
<keyword evidence="2" id="KW-0378">Hydrolase</keyword>
<dbReference type="Pfam" id="PF00270">
    <property type="entry name" value="DEAD"/>
    <property type="match status" value="1"/>
</dbReference>
<reference evidence="12" key="1">
    <citation type="submission" date="2021-04" db="EMBL/GenBank/DDBJ databases">
        <title>Genome based classification of Actinospica acidithermotolerans sp. nov., an actinobacterium isolated from an Indonesian hot spring.</title>
        <authorList>
            <person name="Kusuma A.B."/>
            <person name="Putra K.E."/>
            <person name="Nafisah S."/>
            <person name="Loh J."/>
            <person name="Nouioui I."/>
            <person name="Goodfellow M."/>
        </authorList>
    </citation>
    <scope>NUCLEOTIDE SEQUENCE</scope>
    <source>
        <strain evidence="12">DSM 45618</strain>
    </source>
</reference>
<evidence type="ECO:0000256" key="6">
    <source>
        <dbReference type="ARBA" id="ARBA00044969"/>
    </source>
</evidence>
<dbReference type="AlphaFoldDB" id="A0A8J8BG63"/>
<dbReference type="SUPFAM" id="SSF52540">
    <property type="entry name" value="P-loop containing nucleoside triphosphate hydrolases"/>
    <property type="match status" value="1"/>
</dbReference>
<dbReference type="GO" id="GO:0005524">
    <property type="term" value="F:ATP binding"/>
    <property type="evidence" value="ECO:0007669"/>
    <property type="project" value="UniProtKB-KW"/>
</dbReference>
<evidence type="ECO:0000259" key="11">
    <source>
        <dbReference type="PROSITE" id="PS51193"/>
    </source>
</evidence>
<dbReference type="InterPro" id="IPR014013">
    <property type="entry name" value="Helic_SF1/SF2_ATP-bd_DinG/Rad3"/>
</dbReference>
<evidence type="ECO:0000256" key="5">
    <source>
        <dbReference type="ARBA" id="ARBA00038058"/>
    </source>
</evidence>
<evidence type="ECO:0000313" key="12">
    <source>
        <dbReference type="EMBL" id="MBS2965439.1"/>
    </source>
</evidence>
<dbReference type="Proteomes" id="UP000677913">
    <property type="component" value="Unassembled WGS sequence"/>
</dbReference>
<comment type="similarity">
    <text evidence="5">Belongs to the helicase family. DinG subfamily.</text>
</comment>
<dbReference type="InterPro" id="IPR006555">
    <property type="entry name" value="ATP-dep_Helicase_C"/>
</dbReference>
<keyword evidence="13" id="KW-1185">Reference proteome</keyword>
<accession>A0A8J8BG63</accession>
<feature type="compositionally biased region" description="Low complexity" evidence="10">
    <location>
        <begin position="306"/>
        <end position="322"/>
    </location>
</feature>
<dbReference type="PANTHER" id="PTHR11472:SF34">
    <property type="entry name" value="REGULATOR OF TELOMERE ELONGATION HELICASE 1"/>
    <property type="match status" value="1"/>
</dbReference>
<dbReference type="GO" id="GO:0006139">
    <property type="term" value="P:nucleobase-containing compound metabolic process"/>
    <property type="evidence" value="ECO:0007669"/>
    <property type="project" value="InterPro"/>
</dbReference>
<keyword evidence="3 12" id="KW-0347">Helicase</keyword>
<dbReference type="GO" id="GO:0016818">
    <property type="term" value="F:hydrolase activity, acting on acid anhydrides, in phosphorus-containing anhydrides"/>
    <property type="evidence" value="ECO:0007669"/>
    <property type="project" value="InterPro"/>
</dbReference>
<feature type="compositionally biased region" description="Low complexity" evidence="10">
    <location>
        <begin position="422"/>
        <end position="434"/>
    </location>
</feature>
<evidence type="ECO:0000256" key="7">
    <source>
        <dbReference type="ARBA" id="ARBA00048954"/>
    </source>
</evidence>
<dbReference type="FunFam" id="3.40.50.300:FF:000437">
    <property type="entry name" value="ATP-dependent DNA helicase DinG"/>
    <property type="match status" value="1"/>
</dbReference>
<evidence type="ECO:0000256" key="10">
    <source>
        <dbReference type="SAM" id="MobiDB-lite"/>
    </source>
</evidence>
<evidence type="ECO:0000256" key="8">
    <source>
        <dbReference type="ARBA" id="ARBA00073590"/>
    </source>
</evidence>
<dbReference type="GO" id="GO:0043139">
    <property type="term" value="F:5'-3' DNA helicase activity"/>
    <property type="evidence" value="ECO:0007669"/>
    <property type="project" value="UniProtKB-EC"/>
</dbReference>
<proteinExistence type="inferred from homology"/>
<dbReference type="InterPro" id="IPR011545">
    <property type="entry name" value="DEAD/DEAH_box_helicase_dom"/>
</dbReference>
<dbReference type="InterPro" id="IPR045028">
    <property type="entry name" value="DinG/Rad3-like"/>
</dbReference>
<comment type="catalytic activity">
    <reaction evidence="7">
        <text>ATP + H2O = ADP + phosphate + H(+)</text>
        <dbReference type="Rhea" id="RHEA:13065"/>
        <dbReference type="ChEBI" id="CHEBI:15377"/>
        <dbReference type="ChEBI" id="CHEBI:15378"/>
        <dbReference type="ChEBI" id="CHEBI:30616"/>
        <dbReference type="ChEBI" id="CHEBI:43474"/>
        <dbReference type="ChEBI" id="CHEBI:456216"/>
        <dbReference type="EC" id="5.6.2.3"/>
    </reaction>
</comment>
<evidence type="ECO:0000256" key="3">
    <source>
        <dbReference type="ARBA" id="ARBA00022806"/>
    </source>
</evidence>
<protein>
    <recommendedName>
        <fullName evidence="8">ATP-dependent helicase DinG</fullName>
        <ecNumber evidence="6">5.6.2.3</ecNumber>
    </recommendedName>
    <alternativeName>
        <fullName evidence="9">DNA 5'-3' helicase DinG</fullName>
    </alternativeName>
</protein>
<name>A0A8J8BG63_9ACTN</name>
<dbReference type="PROSITE" id="PS51193">
    <property type="entry name" value="HELICASE_ATP_BIND_2"/>
    <property type="match status" value="1"/>
</dbReference>
<dbReference type="Gene3D" id="3.40.50.300">
    <property type="entry name" value="P-loop containing nucleotide triphosphate hydrolases"/>
    <property type="match status" value="2"/>
</dbReference>
<evidence type="ECO:0000256" key="1">
    <source>
        <dbReference type="ARBA" id="ARBA00022741"/>
    </source>
</evidence>
<evidence type="ECO:0000256" key="4">
    <source>
        <dbReference type="ARBA" id="ARBA00022840"/>
    </source>
</evidence>
<dbReference type="Pfam" id="PF13307">
    <property type="entry name" value="Helicase_C_2"/>
    <property type="match status" value="1"/>
</dbReference>
<comment type="caution">
    <text evidence="12">The sequence shown here is derived from an EMBL/GenBank/DDBJ whole genome shotgun (WGS) entry which is preliminary data.</text>
</comment>